<feature type="compositionally biased region" description="Basic and acidic residues" evidence="1">
    <location>
        <begin position="62"/>
        <end position="76"/>
    </location>
</feature>
<dbReference type="EMBL" id="LSYS01001700">
    <property type="protein sequence ID" value="OPJ87758.1"/>
    <property type="molecule type" value="Genomic_DNA"/>
</dbReference>
<proteinExistence type="predicted"/>
<keyword evidence="3" id="KW-1185">Reference proteome</keyword>
<evidence type="ECO:0000313" key="3">
    <source>
        <dbReference type="Proteomes" id="UP000190648"/>
    </source>
</evidence>
<sequence>MPGAAACPAPPPASPAPPAPAAAPSPEALGDKAGKDEENWLCSPGTPSSSGTFGSCSWSGEKLPHPEHCSDSGKDQVYHRERYQSSLDQGNVSRPDC</sequence>
<name>A0A1V4KTK5_PATFA</name>
<feature type="compositionally biased region" description="Low complexity" evidence="1">
    <location>
        <begin position="42"/>
        <end position="60"/>
    </location>
</feature>
<evidence type="ECO:0000256" key="1">
    <source>
        <dbReference type="SAM" id="MobiDB-lite"/>
    </source>
</evidence>
<organism evidence="2 3">
    <name type="scientific">Patagioenas fasciata monilis</name>
    <dbReference type="NCBI Taxonomy" id="372326"/>
    <lineage>
        <taxon>Eukaryota</taxon>
        <taxon>Metazoa</taxon>
        <taxon>Chordata</taxon>
        <taxon>Craniata</taxon>
        <taxon>Vertebrata</taxon>
        <taxon>Euteleostomi</taxon>
        <taxon>Archelosauria</taxon>
        <taxon>Archosauria</taxon>
        <taxon>Dinosauria</taxon>
        <taxon>Saurischia</taxon>
        <taxon>Theropoda</taxon>
        <taxon>Coelurosauria</taxon>
        <taxon>Aves</taxon>
        <taxon>Neognathae</taxon>
        <taxon>Neoaves</taxon>
        <taxon>Columbimorphae</taxon>
        <taxon>Columbiformes</taxon>
        <taxon>Columbidae</taxon>
        <taxon>Patagioenas</taxon>
    </lineage>
</organism>
<dbReference type="Proteomes" id="UP000190648">
    <property type="component" value="Unassembled WGS sequence"/>
</dbReference>
<accession>A0A1V4KTK5</accession>
<protein>
    <submittedName>
        <fullName evidence="2">Uncharacterized protein</fullName>
    </submittedName>
</protein>
<gene>
    <name evidence="2" type="ORF">AV530_001162</name>
</gene>
<feature type="region of interest" description="Disordered" evidence="1">
    <location>
        <begin position="1"/>
        <end position="76"/>
    </location>
</feature>
<feature type="compositionally biased region" description="Pro residues" evidence="1">
    <location>
        <begin position="8"/>
        <end position="23"/>
    </location>
</feature>
<dbReference type="AlphaFoldDB" id="A0A1V4KTK5"/>
<feature type="compositionally biased region" description="Basic and acidic residues" evidence="1">
    <location>
        <begin position="29"/>
        <end position="38"/>
    </location>
</feature>
<evidence type="ECO:0000313" key="2">
    <source>
        <dbReference type="EMBL" id="OPJ87758.1"/>
    </source>
</evidence>
<reference evidence="2 3" key="1">
    <citation type="submission" date="2016-02" db="EMBL/GenBank/DDBJ databases">
        <title>Band-tailed pigeon sequencing and assembly.</title>
        <authorList>
            <person name="Soares A.E."/>
            <person name="Novak B.J."/>
            <person name="Rice E.S."/>
            <person name="O'Connell B."/>
            <person name="Chang D."/>
            <person name="Weber S."/>
            <person name="Shapiro B."/>
        </authorList>
    </citation>
    <scope>NUCLEOTIDE SEQUENCE [LARGE SCALE GENOMIC DNA]</scope>
    <source>
        <strain evidence="2">BTP2013</strain>
        <tissue evidence="2">Blood</tissue>
    </source>
</reference>
<comment type="caution">
    <text evidence="2">The sequence shown here is derived from an EMBL/GenBank/DDBJ whole genome shotgun (WGS) entry which is preliminary data.</text>
</comment>